<organism evidence="1 2">
    <name type="scientific">Desulfonatronospira thiodismutans ASO3-1</name>
    <dbReference type="NCBI Taxonomy" id="555779"/>
    <lineage>
        <taxon>Bacteria</taxon>
        <taxon>Pseudomonadati</taxon>
        <taxon>Thermodesulfobacteriota</taxon>
        <taxon>Desulfovibrionia</taxon>
        <taxon>Desulfovibrionales</taxon>
        <taxon>Desulfonatronovibrionaceae</taxon>
        <taxon>Desulfonatronospira</taxon>
    </lineage>
</organism>
<protein>
    <submittedName>
        <fullName evidence="1">Uncharacterized protein</fullName>
    </submittedName>
</protein>
<dbReference type="AlphaFoldDB" id="D6SLJ9"/>
<dbReference type="Proteomes" id="UP000005496">
    <property type="component" value="Unassembled WGS sequence"/>
</dbReference>
<dbReference type="OrthoDB" id="5496166at2"/>
<evidence type="ECO:0000313" key="2">
    <source>
        <dbReference type="Proteomes" id="UP000005496"/>
    </source>
</evidence>
<name>D6SLJ9_9BACT</name>
<gene>
    <name evidence="1" type="ORF">Dthio_PD2986</name>
</gene>
<comment type="caution">
    <text evidence="1">The sequence shown here is derived from an EMBL/GenBank/DDBJ whole genome shotgun (WGS) entry which is preliminary data.</text>
</comment>
<accession>D6SLJ9</accession>
<dbReference type="EMBL" id="ACJN02000001">
    <property type="protein sequence ID" value="EFI35560.1"/>
    <property type="molecule type" value="Genomic_DNA"/>
</dbReference>
<evidence type="ECO:0000313" key="1">
    <source>
        <dbReference type="EMBL" id="EFI35560.1"/>
    </source>
</evidence>
<keyword evidence="2" id="KW-1185">Reference proteome</keyword>
<sequence length="506" mass="57863">MKNHQKIDEMIDLLPENLAQAQGMLKDKIMPLIAQQERHMQEHYLKKIKKRTKSTKKAVNELYHDSVTLLEQEEEDELLVVDPEIAAASQELARDPALFRKRIKAVEELGLVGETRNIGMALVTLDSRLNPVKETLFSMIAGHQGCGKSEIVFKALELYPKSTYFLITSASSKAFAGMGDFLQYKALIVTEAHILERESEVTQAIRTLQSEGFITYTKQERVAGKLTTVTYTVKGPMSLITTTVKDKLEKQIADRMFALHPNTSEEQTQEILRQKVLAAAGDKQDLDTQAWKLFHEMLESYDVKIPYAEQIFNCMNTDSMPTTARRAFSRILHAIKTVTIVHQEQRQLCDDKMLVAEIGDYAIVYQLFKNTFLEDVGEFERLTDEILIILEQQGPRTPKELIQKMGGKKSTLSDWIKRNIESGYIYWVDEQEQRFSNDLLLKKAQKRGKAYLKVEQGPALPTPYELTLDSRWDVGGEFYKFYDLELEDTTARPEPAHAIDPFRSAA</sequence>
<reference evidence="1" key="1">
    <citation type="submission" date="2010-05" db="EMBL/GenBank/DDBJ databases">
        <title>The draft genome of Desulfonatronospira thiodismutans ASO3-1.</title>
        <authorList>
            <consortium name="US DOE Joint Genome Institute (JGI-PGF)"/>
            <person name="Lucas S."/>
            <person name="Copeland A."/>
            <person name="Lapidus A."/>
            <person name="Cheng J.-F."/>
            <person name="Bruce D."/>
            <person name="Goodwin L."/>
            <person name="Pitluck S."/>
            <person name="Chertkov O."/>
            <person name="Brettin T."/>
            <person name="Detter J.C."/>
            <person name="Han C."/>
            <person name="Land M.L."/>
            <person name="Hauser L."/>
            <person name="Kyrpides N."/>
            <person name="Mikhailova N."/>
            <person name="Muyzer G."/>
            <person name="Woyke T."/>
        </authorList>
    </citation>
    <scope>NUCLEOTIDE SEQUENCE [LARGE SCALE GENOMIC DNA]</scope>
    <source>
        <strain evidence="1">ASO3-1</strain>
    </source>
</reference>
<dbReference type="eggNOG" id="COG1846">
    <property type="taxonomic scope" value="Bacteria"/>
</dbReference>
<dbReference type="RefSeq" id="WP_008868692.1">
    <property type="nucleotide sequence ID" value="NZ_ACJN02000001.1"/>
</dbReference>
<proteinExistence type="predicted"/>